<dbReference type="AlphaFoldDB" id="A0A3L7JVJ2"/>
<accession>A0A3L7JVJ2</accession>
<comment type="caution">
    <text evidence="2">The sequence shown here is derived from an EMBL/GenBank/DDBJ whole genome shotgun (WGS) entry which is preliminary data.</text>
</comment>
<protein>
    <submittedName>
        <fullName evidence="2">DNA-binding anti-repressor SinI</fullName>
    </submittedName>
</protein>
<proteinExistence type="predicted"/>
<reference evidence="2 3" key="1">
    <citation type="submission" date="2018-10" db="EMBL/GenBank/DDBJ databases">
        <title>Falsibacillus sp. genome draft.</title>
        <authorList>
            <person name="Shi S."/>
        </authorList>
    </citation>
    <scope>NUCLEOTIDE SEQUENCE [LARGE SCALE GENOMIC DNA]</scope>
    <source>
        <strain evidence="2 3">GY 10110</strain>
    </source>
</reference>
<dbReference type="InterPro" id="IPR036281">
    <property type="entry name" value="SinR/SinI_dimer_dom_sf"/>
</dbReference>
<evidence type="ECO:0000313" key="3">
    <source>
        <dbReference type="Proteomes" id="UP000276770"/>
    </source>
</evidence>
<dbReference type="Proteomes" id="UP000276770">
    <property type="component" value="Unassembled WGS sequence"/>
</dbReference>
<dbReference type="RefSeq" id="WP_121680929.1">
    <property type="nucleotide sequence ID" value="NZ_RCVZ01000008.1"/>
</dbReference>
<keyword evidence="3" id="KW-1185">Reference proteome</keyword>
<dbReference type="PROSITE" id="PS51500">
    <property type="entry name" value="SIN"/>
    <property type="match status" value="1"/>
</dbReference>
<dbReference type="GO" id="GO:0006355">
    <property type="term" value="P:regulation of DNA-templated transcription"/>
    <property type="evidence" value="ECO:0007669"/>
    <property type="project" value="InterPro"/>
</dbReference>
<dbReference type="Pfam" id="PF08671">
    <property type="entry name" value="SinI"/>
    <property type="match status" value="1"/>
</dbReference>
<gene>
    <name evidence="2" type="primary">sinI</name>
    <name evidence="2" type="ORF">D9X91_12280</name>
</gene>
<dbReference type="SUPFAM" id="SSF47406">
    <property type="entry name" value="SinR repressor dimerisation domain-like"/>
    <property type="match status" value="1"/>
</dbReference>
<evidence type="ECO:0000259" key="1">
    <source>
        <dbReference type="PROSITE" id="PS51500"/>
    </source>
</evidence>
<sequence>MEIKELDKEWVALIDEALKIGLTEEEIRSFLQTAALKK</sequence>
<name>A0A3L7JVJ2_9BACI</name>
<dbReference type="EMBL" id="RCVZ01000008">
    <property type="protein sequence ID" value="RLQ94766.1"/>
    <property type="molecule type" value="Genomic_DNA"/>
</dbReference>
<dbReference type="GO" id="GO:0046983">
    <property type="term" value="F:protein dimerization activity"/>
    <property type="evidence" value="ECO:0007669"/>
    <property type="project" value="InterPro"/>
</dbReference>
<dbReference type="InterPro" id="IPR010981">
    <property type="entry name" value="SinR/SinI_dimer_dom"/>
</dbReference>
<organism evidence="2 3">
    <name type="scientific">Falsibacillus albus</name>
    <dbReference type="NCBI Taxonomy" id="2478915"/>
    <lineage>
        <taxon>Bacteria</taxon>
        <taxon>Bacillati</taxon>
        <taxon>Bacillota</taxon>
        <taxon>Bacilli</taxon>
        <taxon>Bacillales</taxon>
        <taxon>Bacillaceae</taxon>
        <taxon>Falsibacillus</taxon>
    </lineage>
</organism>
<feature type="domain" description="Sin" evidence="1">
    <location>
        <begin position="1"/>
        <end position="35"/>
    </location>
</feature>
<dbReference type="OrthoDB" id="2473599at2"/>
<evidence type="ECO:0000313" key="2">
    <source>
        <dbReference type="EMBL" id="RLQ94766.1"/>
    </source>
</evidence>
<dbReference type="GO" id="GO:0003677">
    <property type="term" value="F:DNA binding"/>
    <property type="evidence" value="ECO:0007669"/>
    <property type="project" value="UniProtKB-KW"/>
</dbReference>
<keyword evidence="2" id="KW-0238">DNA-binding</keyword>